<name>A0A1X7H2X4_9BACL</name>
<proteinExistence type="predicted"/>
<dbReference type="AlphaFoldDB" id="A0A1X7H2X4"/>
<dbReference type="RefSeq" id="WP_244563002.1">
    <property type="nucleotide sequence ID" value="NZ_LT840184.1"/>
</dbReference>
<evidence type="ECO:0000259" key="1">
    <source>
        <dbReference type="Pfam" id="PF22016"/>
    </source>
</evidence>
<evidence type="ECO:0000313" key="3">
    <source>
        <dbReference type="Proteomes" id="UP000192940"/>
    </source>
</evidence>
<organism evidence="2 3">
    <name type="scientific">Paenibacillus uliginis N3/975</name>
    <dbReference type="NCBI Taxonomy" id="1313296"/>
    <lineage>
        <taxon>Bacteria</taxon>
        <taxon>Bacillati</taxon>
        <taxon>Bacillota</taxon>
        <taxon>Bacilli</taxon>
        <taxon>Bacillales</taxon>
        <taxon>Paenibacillaceae</taxon>
        <taxon>Paenibacillus</taxon>
    </lineage>
</organism>
<sequence>MGMDVRNTTTLCETSARKEKTKLITLRLTKDLLKDMKTTSLEEIIVPPLLSWHVNIYNLNKRKHIVFVNDLTRLTVIVDGIRTGQLKRLKEKFILTLREYLLREGVKENLINTYLEYGSEIVILKTNNRSVLGTMKEVTFFTEDDFNDNIERLKWLNRLIHKPIDYKEPIYFFKELIKDHKNYNTV</sequence>
<protein>
    <recommendedName>
        <fullName evidence="1">DUF6933 domain-containing protein</fullName>
    </recommendedName>
</protein>
<dbReference type="InterPro" id="IPR053864">
    <property type="entry name" value="DUF6933"/>
</dbReference>
<dbReference type="STRING" id="1313296.SAMN05661091_1613"/>
<feature type="domain" description="DUF6933" evidence="1">
    <location>
        <begin position="26"/>
        <end position="170"/>
    </location>
</feature>
<keyword evidence="3" id="KW-1185">Reference proteome</keyword>
<dbReference type="Pfam" id="PF22016">
    <property type="entry name" value="DUF6933"/>
    <property type="match status" value="1"/>
</dbReference>
<evidence type="ECO:0000313" key="2">
    <source>
        <dbReference type="EMBL" id="SMF78815.1"/>
    </source>
</evidence>
<dbReference type="EMBL" id="LT840184">
    <property type="protein sequence ID" value="SMF78815.1"/>
    <property type="molecule type" value="Genomic_DNA"/>
</dbReference>
<gene>
    <name evidence="2" type="ORF">SAMN05661091_1613</name>
</gene>
<accession>A0A1X7H2X4</accession>
<reference evidence="2 3" key="1">
    <citation type="submission" date="2017-04" db="EMBL/GenBank/DDBJ databases">
        <authorList>
            <person name="Afonso C.L."/>
            <person name="Miller P.J."/>
            <person name="Scott M.A."/>
            <person name="Spackman E."/>
            <person name="Goraichik I."/>
            <person name="Dimitrov K.M."/>
            <person name="Suarez D.L."/>
            <person name="Swayne D.E."/>
        </authorList>
    </citation>
    <scope>NUCLEOTIDE SEQUENCE [LARGE SCALE GENOMIC DNA]</scope>
    <source>
        <strain evidence="2 3">N3/975</strain>
    </source>
</reference>
<dbReference type="Proteomes" id="UP000192940">
    <property type="component" value="Chromosome I"/>
</dbReference>